<comment type="caution">
    <text evidence="2">The sequence shown here is derived from an EMBL/GenBank/DDBJ whole genome shotgun (WGS) entry which is preliminary data.</text>
</comment>
<accession>A0A9D3W2Z5</accession>
<protein>
    <submittedName>
        <fullName evidence="2">Uncharacterized protein</fullName>
    </submittedName>
</protein>
<organism evidence="2 3">
    <name type="scientific">Gossypium stocksii</name>
    <dbReference type="NCBI Taxonomy" id="47602"/>
    <lineage>
        <taxon>Eukaryota</taxon>
        <taxon>Viridiplantae</taxon>
        <taxon>Streptophyta</taxon>
        <taxon>Embryophyta</taxon>
        <taxon>Tracheophyta</taxon>
        <taxon>Spermatophyta</taxon>
        <taxon>Magnoliopsida</taxon>
        <taxon>eudicotyledons</taxon>
        <taxon>Gunneridae</taxon>
        <taxon>Pentapetalae</taxon>
        <taxon>rosids</taxon>
        <taxon>malvids</taxon>
        <taxon>Malvales</taxon>
        <taxon>Malvaceae</taxon>
        <taxon>Malvoideae</taxon>
        <taxon>Gossypium</taxon>
    </lineage>
</organism>
<evidence type="ECO:0000313" key="3">
    <source>
        <dbReference type="Proteomes" id="UP000828251"/>
    </source>
</evidence>
<proteinExistence type="predicted"/>
<feature type="region of interest" description="Disordered" evidence="1">
    <location>
        <begin position="64"/>
        <end position="92"/>
    </location>
</feature>
<dbReference type="EMBL" id="JAIQCV010000004">
    <property type="protein sequence ID" value="KAH1107974.1"/>
    <property type="molecule type" value="Genomic_DNA"/>
</dbReference>
<evidence type="ECO:0000313" key="2">
    <source>
        <dbReference type="EMBL" id="KAH1107974.1"/>
    </source>
</evidence>
<keyword evidence="3" id="KW-1185">Reference proteome</keyword>
<dbReference type="AlphaFoldDB" id="A0A9D3W2Z5"/>
<name>A0A9D3W2Z5_9ROSI</name>
<sequence length="148" mass="15868">MFTIIWAHFPTVDSEPLPIIKCDANPLMLTIGVDIQIVGGVGTMQGSRKTQKTNAGIANITLSNEEEGSPMGELHRKGKKDRGEASNSAVPTTIAPTVSLSLTTYLVISSPPLRPRNNDTLGVTFNHGPSRGSLKFRTPSGKTRVLFP</sequence>
<evidence type="ECO:0000256" key="1">
    <source>
        <dbReference type="SAM" id="MobiDB-lite"/>
    </source>
</evidence>
<reference evidence="2 3" key="1">
    <citation type="journal article" date="2021" name="Plant Biotechnol. J.">
        <title>Multi-omics assisted identification of the key and species-specific regulatory components of drought-tolerant mechanisms in Gossypium stocksii.</title>
        <authorList>
            <person name="Yu D."/>
            <person name="Ke L."/>
            <person name="Zhang D."/>
            <person name="Wu Y."/>
            <person name="Sun Y."/>
            <person name="Mei J."/>
            <person name="Sun J."/>
            <person name="Sun Y."/>
        </authorList>
    </citation>
    <scope>NUCLEOTIDE SEQUENCE [LARGE SCALE GENOMIC DNA]</scope>
    <source>
        <strain evidence="3">cv. E1</strain>
        <tissue evidence="2">Leaf</tissue>
    </source>
</reference>
<gene>
    <name evidence="2" type="ORF">J1N35_011742</name>
</gene>
<dbReference type="Proteomes" id="UP000828251">
    <property type="component" value="Unassembled WGS sequence"/>
</dbReference>